<reference evidence="2 3" key="1">
    <citation type="submission" date="2020-08" db="EMBL/GenBank/DDBJ databases">
        <title>Genomic Encyclopedia of Type Strains, Phase IV (KMG-IV): sequencing the most valuable type-strain genomes for metagenomic binning, comparative biology and taxonomic classification.</title>
        <authorList>
            <person name="Goeker M."/>
        </authorList>
    </citation>
    <scope>NUCLEOTIDE SEQUENCE [LARGE SCALE GENOMIC DNA]</scope>
    <source>
        <strain evidence="2 3">DSM 22359</strain>
    </source>
</reference>
<proteinExistence type="predicted"/>
<gene>
    <name evidence="2" type="ORF">HNR38_003083</name>
</gene>
<evidence type="ECO:0000313" key="3">
    <source>
        <dbReference type="Proteomes" id="UP000591735"/>
    </source>
</evidence>
<feature type="compositionally biased region" description="Gly residues" evidence="1">
    <location>
        <begin position="446"/>
        <end position="455"/>
    </location>
</feature>
<sequence length="455" mass="50343">MEDWQACLAPECQAALRQARESVLHRGGAVVTVEDFLLALLDTAPGIIPFLRSESVDIDELVRTIQGEQPLVTEVHNEGQLSSQLLYWISRAREITGAEWLNWLNMLRTLACCCERLQDKAYVAVLELVQSWPEKPASMLPEAPDTVPIALTDPAWLMLAEDLAVTLTSDPSVLVWVTGPEGSGKTSWLQVLRSAPGFDSVSVNPRHDTSVRDCVARYVESGEGVGHWPVLVLDQVSPSDLLELMVWPGSAIARLLAQWGGPVLALGRHGFAREADYLRLARMTGRQPEIIPLPSSSRMQCRSILSLHQPVIEKRWNLQLRPDLLDHVAAVARDRGMTPGIMLKWLCRAAARHGWLVVHGTSQSQMLEARHREADRQALVALARGATVQHEPLSERRPEQLEGQRTEEPDTLSLADLEEELQRLLAAGPHPVHYDGFDDQEQGDTSGAGSGNLYS</sequence>
<feature type="compositionally biased region" description="Basic and acidic residues" evidence="1">
    <location>
        <begin position="392"/>
        <end position="408"/>
    </location>
</feature>
<dbReference type="SUPFAM" id="SSF81923">
    <property type="entry name" value="Double Clp-N motif"/>
    <property type="match status" value="1"/>
</dbReference>
<comment type="caution">
    <text evidence="2">The sequence shown here is derived from an EMBL/GenBank/DDBJ whole genome shotgun (WGS) entry which is preliminary data.</text>
</comment>
<evidence type="ECO:0000256" key="1">
    <source>
        <dbReference type="SAM" id="MobiDB-lite"/>
    </source>
</evidence>
<dbReference type="InterPro" id="IPR036628">
    <property type="entry name" value="Clp_N_dom_sf"/>
</dbReference>
<accession>A0A840UNC0</accession>
<dbReference type="AlphaFoldDB" id="A0A840UNC0"/>
<dbReference type="SUPFAM" id="SSF52540">
    <property type="entry name" value="P-loop containing nucleoside triphosphate hydrolases"/>
    <property type="match status" value="1"/>
</dbReference>
<name>A0A840UNC0_9GAMM</name>
<dbReference type="Proteomes" id="UP000591735">
    <property type="component" value="Unassembled WGS sequence"/>
</dbReference>
<protein>
    <recommendedName>
        <fullName evidence="4">Clp amino terminal domain-containing protein, pathogenicity island component</fullName>
    </recommendedName>
</protein>
<dbReference type="InterPro" id="IPR027417">
    <property type="entry name" value="P-loop_NTPase"/>
</dbReference>
<dbReference type="Gene3D" id="1.10.1780.10">
    <property type="entry name" value="Clp, N-terminal domain"/>
    <property type="match status" value="1"/>
</dbReference>
<feature type="region of interest" description="Disordered" evidence="1">
    <location>
        <begin position="428"/>
        <end position="455"/>
    </location>
</feature>
<evidence type="ECO:0000313" key="2">
    <source>
        <dbReference type="EMBL" id="MBB5322576.1"/>
    </source>
</evidence>
<feature type="region of interest" description="Disordered" evidence="1">
    <location>
        <begin position="386"/>
        <end position="409"/>
    </location>
</feature>
<dbReference type="RefSeq" id="WP_183705909.1">
    <property type="nucleotide sequence ID" value="NZ_JACHFE010000009.1"/>
</dbReference>
<keyword evidence="3" id="KW-1185">Reference proteome</keyword>
<dbReference type="EMBL" id="JACHFE010000009">
    <property type="protein sequence ID" value="MBB5322576.1"/>
    <property type="molecule type" value="Genomic_DNA"/>
</dbReference>
<organism evidence="2 3">
    <name type="scientific">Marinobacter oulmenensis</name>
    <dbReference type="NCBI Taxonomy" id="643747"/>
    <lineage>
        <taxon>Bacteria</taxon>
        <taxon>Pseudomonadati</taxon>
        <taxon>Pseudomonadota</taxon>
        <taxon>Gammaproteobacteria</taxon>
        <taxon>Pseudomonadales</taxon>
        <taxon>Marinobacteraceae</taxon>
        <taxon>Marinobacter</taxon>
    </lineage>
</organism>
<evidence type="ECO:0008006" key="4">
    <source>
        <dbReference type="Google" id="ProtNLM"/>
    </source>
</evidence>